<evidence type="ECO:0000256" key="2">
    <source>
        <dbReference type="ARBA" id="ARBA00023315"/>
    </source>
</evidence>
<dbReference type="AlphaFoldDB" id="A0A7W0HT21"/>
<dbReference type="PANTHER" id="PTHR43877">
    <property type="entry name" value="AMINOALKYLPHOSPHONATE N-ACETYLTRANSFERASE-RELATED-RELATED"/>
    <property type="match status" value="1"/>
</dbReference>
<dbReference type="PROSITE" id="PS51186">
    <property type="entry name" value="GNAT"/>
    <property type="match status" value="1"/>
</dbReference>
<reference evidence="4 5" key="1">
    <citation type="submission" date="2020-07" db="EMBL/GenBank/DDBJ databases">
        <title>Genomic Encyclopedia of Type Strains, Phase IV (KMG-IV): sequencing the most valuable type-strain genomes for metagenomic binning, comparative biology and taxonomic classification.</title>
        <authorList>
            <person name="Goeker M."/>
        </authorList>
    </citation>
    <scope>NUCLEOTIDE SEQUENCE [LARGE SCALE GENOMIC DNA]</scope>
    <source>
        <strain evidence="4 5">DSM 45533</strain>
    </source>
</reference>
<comment type="caution">
    <text evidence="4">The sequence shown here is derived from an EMBL/GenBank/DDBJ whole genome shotgun (WGS) entry which is preliminary data.</text>
</comment>
<dbReference type="Gene3D" id="3.40.630.30">
    <property type="match status" value="1"/>
</dbReference>
<evidence type="ECO:0000259" key="3">
    <source>
        <dbReference type="PROSITE" id="PS51186"/>
    </source>
</evidence>
<gene>
    <name evidence="4" type="ORF">HNR30_006040</name>
</gene>
<proteinExistence type="predicted"/>
<keyword evidence="2" id="KW-0012">Acyltransferase</keyword>
<feature type="domain" description="N-acetyltransferase" evidence="3">
    <location>
        <begin position="1"/>
        <end position="146"/>
    </location>
</feature>
<dbReference type="RefSeq" id="WP_181613414.1">
    <property type="nucleotide sequence ID" value="NZ_BAABAM010000004.1"/>
</dbReference>
<organism evidence="4 5">
    <name type="scientific">Nonomuraea soli</name>
    <dbReference type="NCBI Taxonomy" id="1032476"/>
    <lineage>
        <taxon>Bacteria</taxon>
        <taxon>Bacillati</taxon>
        <taxon>Actinomycetota</taxon>
        <taxon>Actinomycetes</taxon>
        <taxon>Streptosporangiales</taxon>
        <taxon>Streptosporangiaceae</taxon>
        <taxon>Nonomuraea</taxon>
    </lineage>
</organism>
<dbReference type="Proteomes" id="UP000530928">
    <property type="component" value="Unassembled WGS sequence"/>
</dbReference>
<dbReference type="InterPro" id="IPR050832">
    <property type="entry name" value="Bact_Acetyltransf"/>
</dbReference>
<evidence type="ECO:0000313" key="4">
    <source>
        <dbReference type="EMBL" id="MBA2894668.1"/>
    </source>
</evidence>
<sequence length="322" mass="35465">MDIVPLEAARIPEFHAVFCAAHAGSPLPPVGLRRFTVWATTGWSGSDVRVVVAVRDGAIIGGAGLIRPLADNTHLARLSNLAVHPGHRRQGVGTALARHLLDGCDRKTVIASSSVTGPAVPFARALGMTEAMPEAIRCLDLGRLADDHLDRLRSEAVRHSHGYTLEQWSGPTPEHLLPDLVTLAESMNDAPVGDTGMEDMVWDVDRVRQYEEAYARSGERAYVTLARHAATGQVAGFTRIFAEDDRDDGYADQEDTTVLREHRGHRLGLLVKLANLELLRAERPEITKILTGNADSNRPMLAINEMMGFEIVDRWVEWRLQR</sequence>
<dbReference type="InterPro" id="IPR016181">
    <property type="entry name" value="Acyl_CoA_acyltransferase"/>
</dbReference>
<dbReference type="SUPFAM" id="SSF55729">
    <property type="entry name" value="Acyl-CoA N-acyltransferases (Nat)"/>
    <property type="match status" value="2"/>
</dbReference>
<dbReference type="InterPro" id="IPR000182">
    <property type="entry name" value="GNAT_dom"/>
</dbReference>
<dbReference type="PANTHER" id="PTHR43877:SF8">
    <property type="entry name" value="N-ACETYLGLUTAMATE SYNTHASE-RELATED"/>
    <property type="match status" value="1"/>
</dbReference>
<name>A0A7W0HT21_9ACTN</name>
<evidence type="ECO:0000313" key="5">
    <source>
        <dbReference type="Proteomes" id="UP000530928"/>
    </source>
</evidence>
<dbReference type="Pfam" id="PF13508">
    <property type="entry name" value="Acetyltransf_7"/>
    <property type="match status" value="1"/>
</dbReference>
<protein>
    <submittedName>
        <fullName evidence="4">GNAT superfamily N-acetyltransferase</fullName>
    </submittedName>
</protein>
<keyword evidence="5" id="KW-1185">Reference proteome</keyword>
<dbReference type="EMBL" id="JACDUR010000006">
    <property type="protein sequence ID" value="MBA2894668.1"/>
    <property type="molecule type" value="Genomic_DNA"/>
</dbReference>
<dbReference type="GO" id="GO:0016747">
    <property type="term" value="F:acyltransferase activity, transferring groups other than amino-acyl groups"/>
    <property type="evidence" value="ECO:0007669"/>
    <property type="project" value="InterPro"/>
</dbReference>
<keyword evidence="1 4" id="KW-0808">Transferase</keyword>
<evidence type="ECO:0000256" key="1">
    <source>
        <dbReference type="ARBA" id="ARBA00022679"/>
    </source>
</evidence>
<accession>A0A7W0HT21</accession>
<dbReference type="CDD" id="cd04301">
    <property type="entry name" value="NAT_SF"/>
    <property type="match status" value="1"/>
</dbReference>